<feature type="non-terminal residue" evidence="2">
    <location>
        <position position="78"/>
    </location>
</feature>
<evidence type="ECO:0000313" key="2">
    <source>
        <dbReference type="EMBL" id="GFH33635.1"/>
    </source>
</evidence>
<dbReference type="EMBL" id="BLLF01009153">
    <property type="protein sequence ID" value="GFH33635.1"/>
    <property type="molecule type" value="Genomic_DNA"/>
</dbReference>
<accession>A0A6A0AMG7</accession>
<name>A0A6A0AMG7_HAELA</name>
<keyword evidence="3" id="KW-1185">Reference proteome</keyword>
<dbReference type="GO" id="GO:0016197">
    <property type="term" value="P:endosomal transport"/>
    <property type="evidence" value="ECO:0007669"/>
    <property type="project" value="TreeGrafter"/>
</dbReference>
<evidence type="ECO:0000313" key="3">
    <source>
        <dbReference type="Proteomes" id="UP000485058"/>
    </source>
</evidence>
<feature type="domain" description="Vps16 N-terminal" evidence="1">
    <location>
        <begin position="3"/>
        <end position="73"/>
    </location>
</feature>
<dbReference type="Proteomes" id="UP000485058">
    <property type="component" value="Unassembled WGS sequence"/>
</dbReference>
<dbReference type="GO" id="GO:0030897">
    <property type="term" value="C:HOPS complex"/>
    <property type="evidence" value="ECO:0007669"/>
    <property type="project" value="TreeGrafter"/>
</dbReference>
<dbReference type="GO" id="GO:0006886">
    <property type="term" value="P:intracellular protein transport"/>
    <property type="evidence" value="ECO:0007669"/>
    <property type="project" value="InterPro"/>
</dbReference>
<protein>
    <recommendedName>
        <fullName evidence="1">Vps16 N-terminal domain-containing protein</fullName>
    </recommendedName>
</protein>
<dbReference type="PANTHER" id="PTHR12811">
    <property type="entry name" value="VACUOLAR PROTEIN SORTING VPS16"/>
    <property type="match status" value="1"/>
</dbReference>
<organism evidence="2 3">
    <name type="scientific">Haematococcus lacustris</name>
    <name type="common">Green alga</name>
    <name type="synonym">Haematococcus pluvialis</name>
    <dbReference type="NCBI Taxonomy" id="44745"/>
    <lineage>
        <taxon>Eukaryota</taxon>
        <taxon>Viridiplantae</taxon>
        <taxon>Chlorophyta</taxon>
        <taxon>core chlorophytes</taxon>
        <taxon>Chlorophyceae</taxon>
        <taxon>CS clade</taxon>
        <taxon>Chlamydomonadales</taxon>
        <taxon>Haematococcaceae</taxon>
        <taxon>Haematococcus</taxon>
    </lineage>
</organism>
<dbReference type="AlphaFoldDB" id="A0A6A0AMG7"/>
<feature type="non-terminal residue" evidence="2">
    <location>
        <position position="1"/>
    </location>
</feature>
<reference evidence="2 3" key="1">
    <citation type="submission" date="2020-02" db="EMBL/GenBank/DDBJ databases">
        <title>Draft genome sequence of Haematococcus lacustris strain NIES-144.</title>
        <authorList>
            <person name="Morimoto D."/>
            <person name="Nakagawa S."/>
            <person name="Yoshida T."/>
            <person name="Sawayama S."/>
        </authorList>
    </citation>
    <scope>NUCLEOTIDE SEQUENCE [LARGE SCALE GENOMIC DNA]</scope>
    <source>
        <strain evidence="2 3">NIES-144</strain>
    </source>
</reference>
<dbReference type="GO" id="GO:0042144">
    <property type="term" value="P:vacuole fusion, non-autophagic"/>
    <property type="evidence" value="ECO:0007669"/>
    <property type="project" value="TreeGrafter"/>
</dbReference>
<dbReference type="InterPro" id="IPR016534">
    <property type="entry name" value="VPS16"/>
</dbReference>
<sequence>MKLSPDGAFLAVYTVDGRLLVMSADLSRQLSQFETRTDSPPSSLDWCGSDAVVMQWPELLLVVGPYGDYASWATPDEK</sequence>
<proteinExistence type="predicted"/>
<dbReference type="Pfam" id="PF04841">
    <property type="entry name" value="Vps16_N"/>
    <property type="match status" value="1"/>
</dbReference>
<comment type="caution">
    <text evidence="2">The sequence shown here is derived from an EMBL/GenBank/DDBJ whole genome shotgun (WGS) entry which is preliminary data.</text>
</comment>
<evidence type="ECO:0000259" key="1">
    <source>
        <dbReference type="Pfam" id="PF04841"/>
    </source>
</evidence>
<dbReference type="GO" id="GO:0005765">
    <property type="term" value="C:lysosomal membrane"/>
    <property type="evidence" value="ECO:0007669"/>
    <property type="project" value="TreeGrafter"/>
</dbReference>
<dbReference type="PANTHER" id="PTHR12811:SF0">
    <property type="entry name" value="VACUOLAR PROTEIN SORTING-ASSOCIATED PROTEIN 16 HOMOLOG"/>
    <property type="match status" value="1"/>
</dbReference>
<dbReference type="GO" id="GO:0005768">
    <property type="term" value="C:endosome"/>
    <property type="evidence" value="ECO:0007669"/>
    <property type="project" value="TreeGrafter"/>
</dbReference>
<gene>
    <name evidence="2" type="ORF">HaLaN_33033</name>
</gene>
<dbReference type="InterPro" id="IPR006926">
    <property type="entry name" value="Vps16_N"/>
</dbReference>
<dbReference type="InterPro" id="IPR036322">
    <property type="entry name" value="WD40_repeat_dom_sf"/>
</dbReference>
<dbReference type="SUPFAM" id="SSF50978">
    <property type="entry name" value="WD40 repeat-like"/>
    <property type="match status" value="1"/>
</dbReference>
<dbReference type="GO" id="GO:0003779">
    <property type="term" value="F:actin binding"/>
    <property type="evidence" value="ECO:0007669"/>
    <property type="project" value="TreeGrafter"/>
</dbReference>